<name>A0A644TCE9_9ZZZZ</name>
<dbReference type="Gene3D" id="1.10.10.10">
    <property type="entry name" value="Winged helix-like DNA-binding domain superfamily/Winged helix DNA-binding domain"/>
    <property type="match status" value="1"/>
</dbReference>
<accession>A0A644TCE9</accession>
<dbReference type="InterPro" id="IPR036390">
    <property type="entry name" value="WH_DNA-bd_sf"/>
</dbReference>
<comment type="caution">
    <text evidence="1">The sequence shown here is derived from an EMBL/GenBank/DDBJ whole genome shotgun (WGS) entry which is preliminary data.</text>
</comment>
<gene>
    <name evidence="1" type="primary">mlc_2</name>
    <name evidence="1" type="ORF">SDC9_10243</name>
</gene>
<dbReference type="InterPro" id="IPR036388">
    <property type="entry name" value="WH-like_DNA-bd_sf"/>
</dbReference>
<organism evidence="1">
    <name type="scientific">bioreactor metagenome</name>
    <dbReference type="NCBI Taxonomy" id="1076179"/>
    <lineage>
        <taxon>unclassified sequences</taxon>
        <taxon>metagenomes</taxon>
        <taxon>ecological metagenomes</taxon>
    </lineage>
</organism>
<dbReference type="SUPFAM" id="SSF53067">
    <property type="entry name" value="Actin-like ATPase domain"/>
    <property type="match status" value="2"/>
</dbReference>
<reference evidence="1" key="1">
    <citation type="submission" date="2019-08" db="EMBL/GenBank/DDBJ databases">
        <authorList>
            <person name="Kucharzyk K."/>
            <person name="Murdoch R.W."/>
            <person name="Higgins S."/>
            <person name="Loffler F."/>
        </authorList>
    </citation>
    <scope>NUCLEOTIDE SEQUENCE</scope>
</reference>
<dbReference type="PANTHER" id="PTHR18964:SF149">
    <property type="entry name" value="BIFUNCTIONAL UDP-N-ACETYLGLUCOSAMINE 2-EPIMERASE_N-ACETYLMANNOSAMINE KINASE"/>
    <property type="match status" value="1"/>
</dbReference>
<dbReference type="AlphaFoldDB" id="A0A644TCE9"/>
<dbReference type="Gene3D" id="3.30.420.40">
    <property type="match status" value="2"/>
</dbReference>
<dbReference type="Pfam" id="PF00480">
    <property type="entry name" value="ROK"/>
    <property type="match status" value="1"/>
</dbReference>
<dbReference type="PANTHER" id="PTHR18964">
    <property type="entry name" value="ROK (REPRESSOR, ORF, KINASE) FAMILY"/>
    <property type="match status" value="1"/>
</dbReference>
<protein>
    <submittedName>
        <fullName evidence="1">Protein mlc</fullName>
    </submittedName>
</protein>
<dbReference type="InterPro" id="IPR043129">
    <property type="entry name" value="ATPase_NBD"/>
</dbReference>
<proteinExistence type="predicted"/>
<evidence type="ECO:0000313" key="1">
    <source>
        <dbReference type="EMBL" id="MPL64588.1"/>
    </source>
</evidence>
<dbReference type="EMBL" id="VSSQ01000025">
    <property type="protein sequence ID" value="MPL64588.1"/>
    <property type="molecule type" value="Genomic_DNA"/>
</dbReference>
<dbReference type="SUPFAM" id="SSF46785">
    <property type="entry name" value="Winged helix' DNA-binding domain"/>
    <property type="match status" value="1"/>
</dbReference>
<dbReference type="InterPro" id="IPR000600">
    <property type="entry name" value="ROK"/>
</dbReference>
<sequence>MKKNAETANVHSFSEGEYTTAVLKAIENSVAKSRASLARHLGLSRTTTSTIVSGLINLNLLEEKSLLREGRGRPGILLDLDSSIWRAVGAEYHSGSWAFVETDLRGSILRTGSLKVAGRGPDAFLDCLAQGLAEFRRNVSGELLPAFGIGVPGLVDCDRGLIIRADDLSWRNVLVSEYVEKKLKSRALVINRNRGAGLAEARFGGGRGTHQIVYIGIGTGISAAFIVDGELIHGSSFSAGEIGHITMDKAGPLCACGKRGCLHVYSSGTAMARMAAALLSEGKESGLKNKKNQREPIDGEDVCLAARAGDRLALECLGEAARQLGLAIANIITIYNPDKVIIGGPIGSIDSPLIGYVRKEAERWAMPHAFDAVKIERAALGESVGALGGACLVLDRKLSLASVVRSK</sequence>